<evidence type="ECO:0000313" key="1">
    <source>
        <dbReference type="EMBL" id="KAK8875415.1"/>
    </source>
</evidence>
<accession>A0ABR2JCL0</accession>
<evidence type="ECO:0000313" key="2">
    <source>
        <dbReference type="Proteomes" id="UP001470230"/>
    </source>
</evidence>
<dbReference type="Proteomes" id="UP001470230">
    <property type="component" value="Unassembled WGS sequence"/>
</dbReference>
<comment type="caution">
    <text evidence="1">The sequence shown here is derived from an EMBL/GenBank/DDBJ whole genome shotgun (WGS) entry which is preliminary data.</text>
</comment>
<proteinExistence type="predicted"/>
<gene>
    <name evidence="1" type="ORF">M9Y10_005580</name>
</gene>
<dbReference type="EMBL" id="JAPFFF010000012">
    <property type="protein sequence ID" value="KAK8875415.1"/>
    <property type="molecule type" value="Genomic_DNA"/>
</dbReference>
<sequence length="119" mass="14005">MISIDGNSFYENLSKDNQQGYRGILGCFDYLVKTKNQKEDYVIKKQRELREKTLIGSIKNPGELIVKEMVEEAFKHEIRARYQNNEDINELIQIGEKLGFEKEQIQEIRQEQANKYSDA</sequence>
<name>A0ABR2JCL0_9EUKA</name>
<reference evidence="1 2" key="1">
    <citation type="submission" date="2024-04" db="EMBL/GenBank/DDBJ databases">
        <title>Tritrichomonas musculus Genome.</title>
        <authorList>
            <person name="Alves-Ferreira E."/>
            <person name="Grigg M."/>
            <person name="Lorenzi H."/>
            <person name="Galac M."/>
        </authorList>
    </citation>
    <scope>NUCLEOTIDE SEQUENCE [LARGE SCALE GENOMIC DNA]</scope>
    <source>
        <strain evidence="1 2">EAF2021</strain>
    </source>
</reference>
<keyword evidence="2" id="KW-1185">Reference proteome</keyword>
<protein>
    <submittedName>
        <fullName evidence="1">Uncharacterized protein</fullName>
    </submittedName>
</protein>
<organism evidence="1 2">
    <name type="scientific">Tritrichomonas musculus</name>
    <dbReference type="NCBI Taxonomy" id="1915356"/>
    <lineage>
        <taxon>Eukaryota</taxon>
        <taxon>Metamonada</taxon>
        <taxon>Parabasalia</taxon>
        <taxon>Tritrichomonadida</taxon>
        <taxon>Tritrichomonadidae</taxon>
        <taxon>Tritrichomonas</taxon>
    </lineage>
</organism>